<dbReference type="Pfam" id="PF05485">
    <property type="entry name" value="THAP"/>
    <property type="match status" value="1"/>
</dbReference>
<evidence type="ECO:0000259" key="6">
    <source>
        <dbReference type="PROSITE" id="PS50950"/>
    </source>
</evidence>
<dbReference type="PROSITE" id="PS00028">
    <property type="entry name" value="ZINC_FINGER_C2H2_1"/>
    <property type="match status" value="1"/>
</dbReference>
<keyword evidence="3" id="KW-0862">Zinc</keyword>
<sequence length="387" mass="45102">MFVGKKLEIECSPLCNGFTQQHWSVTNLKPISIVDNVESENEEEEYEEMEDDEEDDNAFLFPHSTRGQSELDPATKNTCSTFPCCLVCGRISTPKIRLFKWPEDLQLRRSWLKFFRLSLDSFDNCQDPYICNIHFDADQFLCEGDRIFWKRNPFPSFQQRRSIMAEPFPWEIEQNISKKSKASHPVAVVSLPENPNIFYEFSYTRTSPIDFSKFYSCLTCRRAKTDNCYWTSCKIYSGPVCQETQDHCTKLVKSTNHNEVGQSSSMHGNTHIANLEQTPFSGTKSLDFCSEKPSQNKVRGHQSIFTPASLRKSRQWHVRQRWEKRPLPQCHLCRRVLPSTELLVQHLLNHIKLRRTCSICGSKLSPDQHVRMRRMKICSMCSKKCGR</sequence>
<gene>
    <name evidence="7" type="ORF">DICVIV_01262</name>
</gene>
<dbReference type="Proteomes" id="UP000053766">
    <property type="component" value="Unassembled WGS sequence"/>
</dbReference>
<evidence type="ECO:0000313" key="7">
    <source>
        <dbReference type="EMBL" id="KJH52552.1"/>
    </source>
</evidence>
<dbReference type="InterPro" id="IPR013087">
    <property type="entry name" value="Znf_C2H2_type"/>
</dbReference>
<reference evidence="7 8" key="1">
    <citation type="submission" date="2013-11" db="EMBL/GenBank/DDBJ databases">
        <title>Draft genome of the bovine lungworm Dictyocaulus viviparus.</title>
        <authorList>
            <person name="Mitreva M."/>
        </authorList>
    </citation>
    <scope>NUCLEOTIDE SEQUENCE [LARGE SCALE GENOMIC DNA]</scope>
    <source>
        <strain evidence="7 8">HannoverDv2000</strain>
    </source>
</reference>
<dbReference type="InterPro" id="IPR006612">
    <property type="entry name" value="THAP_Znf"/>
</dbReference>
<dbReference type="GO" id="GO:0008270">
    <property type="term" value="F:zinc ion binding"/>
    <property type="evidence" value="ECO:0007669"/>
    <property type="project" value="UniProtKB-KW"/>
</dbReference>
<evidence type="ECO:0000313" key="8">
    <source>
        <dbReference type="Proteomes" id="UP000053766"/>
    </source>
</evidence>
<organism evidence="7 8">
    <name type="scientific">Dictyocaulus viviparus</name>
    <name type="common">Bovine lungworm</name>
    <dbReference type="NCBI Taxonomy" id="29172"/>
    <lineage>
        <taxon>Eukaryota</taxon>
        <taxon>Metazoa</taxon>
        <taxon>Ecdysozoa</taxon>
        <taxon>Nematoda</taxon>
        <taxon>Chromadorea</taxon>
        <taxon>Rhabditida</taxon>
        <taxon>Rhabditina</taxon>
        <taxon>Rhabditomorpha</taxon>
        <taxon>Strongyloidea</taxon>
        <taxon>Metastrongylidae</taxon>
        <taxon>Dictyocaulus</taxon>
    </lineage>
</organism>
<name>A0A0D8Y8L3_DICVI</name>
<keyword evidence="2 5" id="KW-0863">Zinc-finger</keyword>
<keyword evidence="1" id="KW-0479">Metal-binding</keyword>
<proteinExistence type="predicted"/>
<accession>A0A0D8Y8L3</accession>
<reference evidence="8" key="2">
    <citation type="journal article" date="2016" name="Sci. Rep.">
        <title>Dictyocaulus viviparus genome, variome and transcriptome elucidate lungworm biology and support future intervention.</title>
        <authorList>
            <person name="McNulty S.N."/>
            <person name="Strube C."/>
            <person name="Rosa B.A."/>
            <person name="Martin J.C."/>
            <person name="Tyagi R."/>
            <person name="Choi Y.J."/>
            <person name="Wang Q."/>
            <person name="Hallsworth Pepin K."/>
            <person name="Zhang X."/>
            <person name="Ozersky P."/>
            <person name="Wilson R.K."/>
            <person name="Sternberg P.W."/>
            <person name="Gasser R.B."/>
            <person name="Mitreva M."/>
        </authorList>
    </citation>
    <scope>NUCLEOTIDE SEQUENCE [LARGE SCALE GENOMIC DNA]</scope>
    <source>
        <strain evidence="8">HannoverDv2000</strain>
    </source>
</reference>
<feature type="domain" description="THAP-type" evidence="6">
    <location>
        <begin position="75"/>
        <end position="158"/>
    </location>
</feature>
<dbReference type="SUPFAM" id="SSF57716">
    <property type="entry name" value="Glucocorticoid receptor-like (DNA-binding domain)"/>
    <property type="match status" value="1"/>
</dbReference>
<dbReference type="OrthoDB" id="5866893at2759"/>
<evidence type="ECO:0000256" key="1">
    <source>
        <dbReference type="ARBA" id="ARBA00022723"/>
    </source>
</evidence>
<dbReference type="GO" id="GO:0003677">
    <property type="term" value="F:DNA binding"/>
    <property type="evidence" value="ECO:0007669"/>
    <property type="project" value="UniProtKB-UniRule"/>
</dbReference>
<dbReference type="EMBL" id="KN716163">
    <property type="protein sequence ID" value="KJH52552.1"/>
    <property type="molecule type" value="Genomic_DNA"/>
</dbReference>
<evidence type="ECO:0000256" key="5">
    <source>
        <dbReference type="PROSITE-ProRule" id="PRU00309"/>
    </source>
</evidence>
<evidence type="ECO:0000256" key="4">
    <source>
        <dbReference type="ARBA" id="ARBA00023125"/>
    </source>
</evidence>
<dbReference type="PROSITE" id="PS50950">
    <property type="entry name" value="ZF_THAP"/>
    <property type="match status" value="1"/>
</dbReference>
<keyword evidence="8" id="KW-1185">Reference proteome</keyword>
<protein>
    <recommendedName>
        <fullName evidence="6">THAP-type domain-containing protein</fullName>
    </recommendedName>
</protein>
<dbReference type="STRING" id="29172.A0A0D8Y8L3"/>
<evidence type="ECO:0000256" key="2">
    <source>
        <dbReference type="ARBA" id="ARBA00022771"/>
    </source>
</evidence>
<keyword evidence="4 5" id="KW-0238">DNA-binding</keyword>
<evidence type="ECO:0000256" key="3">
    <source>
        <dbReference type="ARBA" id="ARBA00022833"/>
    </source>
</evidence>
<dbReference type="AlphaFoldDB" id="A0A0D8Y8L3"/>